<dbReference type="InterPro" id="IPR036513">
    <property type="entry name" value="STAS_dom_sf"/>
</dbReference>
<dbReference type="EMBL" id="FWXD01000013">
    <property type="protein sequence ID" value="SMC26177.1"/>
    <property type="molecule type" value="Genomic_DNA"/>
</dbReference>
<accession>A0A1W1XQM4</accession>
<dbReference type="GO" id="GO:0005548">
    <property type="term" value="F:phospholipid transporter activity"/>
    <property type="evidence" value="ECO:0007669"/>
    <property type="project" value="TreeGrafter"/>
</dbReference>
<feature type="transmembrane region" description="Helical" evidence="1">
    <location>
        <begin position="327"/>
        <end position="353"/>
    </location>
</feature>
<evidence type="ECO:0000313" key="4">
    <source>
        <dbReference type="Proteomes" id="UP000192761"/>
    </source>
</evidence>
<dbReference type="RefSeq" id="WP_084091045.1">
    <property type="nucleotide sequence ID" value="NZ_FWXD01000013.1"/>
</dbReference>
<keyword evidence="1" id="KW-0472">Membrane</keyword>
<dbReference type="Proteomes" id="UP000192761">
    <property type="component" value="Unassembled WGS sequence"/>
</dbReference>
<sequence length="355" mass="36944">MTATLTLRDDTLLLSGRLDATGCAAIWPAARSSAATTVDASAVDYCDGAGIALLFELSQRGIRIDGLSDGYAAMLQALRPDQPLAQRATARRAGWIEVLGRVSARTLASVQDRIAFLGGITVAARSLLLSPQRFRYAATLDVAGRAGADALPIVGLISFLLGVILAFQSAIPMKQFGAELFVANLVGLGLVRELSPLMTAVLLAGRTGAAFAAELGTMKTNQEIDALTTMGLDPMRFLVLPRLVAVTLMTPLLTVLAEVIGLFGGGLVLLTLDIPLKTAFSQAAQTVALTDYVGGLFKAAVFGFGIAAIGCWRGLRTGSGAQAVGDAATSAVVTSLVFLVVSDGLFALAYYYLGW</sequence>
<evidence type="ECO:0000313" key="3">
    <source>
        <dbReference type="EMBL" id="SMC26177.1"/>
    </source>
</evidence>
<feature type="transmembrane region" description="Helical" evidence="1">
    <location>
        <begin position="243"/>
        <end position="272"/>
    </location>
</feature>
<dbReference type="PANTHER" id="PTHR30188">
    <property type="entry name" value="ABC TRANSPORTER PERMEASE PROTEIN-RELATED"/>
    <property type="match status" value="1"/>
</dbReference>
<dbReference type="PANTHER" id="PTHR30188:SF3">
    <property type="entry name" value="ABC TRANSPORTER PERMEASE"/>
    <property type="match status" value="1"/>
</dbReference>
<feature type="domain" description="MlaB-like STAS" evidence="2">
    <location>
        <begin position="14"/>
        <end position="80"/>
    </location>
</feature>
<proteinExistence type="predicted"/>
<reference evidence="3 4" key="1">
    <citation type="submission" date="2017-04" db="EMBL/GenBank/DDBJ databases">
        <authorList>
            <person name="Afonso C.L."/>
            <person name="Miller P.J."/>
            <person name="Scott M.A."/>
            <person name="Spackman E."/>
            <person name="Goraichik I."/>
            <person name="Dimitrov K.M."/>
            <person name="Suarez D.L."/>
            <person name="Swayne D.E."/>
        </authorList>
    </citation>
    <scope>NUCLEOTIDE SEQUENCE [LARGE SCALE GENOMIC DNA]</scope>
    <source>
        <strain evidence="3 4">DSM 23236</strain>
    </source>
</reference>
<keyword evidence="1" id="KW-1133">Transmembrane helix</keyword>
<feature type="transmembrane region" description="Helical" evidence="1">
    <location>
        <begin position="292"/>
        <end position="315"/>
    </location>
</feature>
<evidence type="ECO:0000259" key="2">
    <source>
        <dbReference type="Pfam" id="PF13466"/>
    </source>
</evidence>
<dbReference type="Pfam" id="PF13466">
    <property type="entry name" value="STAS_2"/>
    <property type="match status" value="1"/>
</dbReference>
<feature type="transmembrane region" description="Helical" evidence="1">
    <location>
        <begin position="150"/>
        <end position="167"/>
    </location>
</feature>
<keyword evidence="1" id="KW-0812">Transmembrane</keyword>
<dbReference type="InterPro" id="IPR030802">
    <property type="entry name" value="Permease_MalE"/>
</dbReference>
<dbReference type="GO" id="GO:0043190">
    <property type="term" value="C:ATP-binding cassette (ABC) transporter complex"/>
    <property type="evidence" value="ECO:0007669"/>
    <property type="project" value="InterPro"/>
</dbReference>
<dbReference type="OrthoDB" id="9810518at2"/>
<dbReference type="AlphaFoldDB" id="A0A1W1XQM4"/>
<dbReference type="STRING" id="1121001.SAMN02745857_02404"/>
<name>A0A1W1XQM4_9NEIS</name>
<dbReference type="SUPFAM" id="SSF52091">
    <property type="entry name" value="SpoIIaa-like"/>
    <property type="match status" value="1"/>
</dbReference>
<protein>
    <submittedName>
        <fullName evidence="3">Phospholipid/cholesterol/gamma-HCH transport system permease protein</fullName>
    </submittedName>
</protein>
<organism evidence="3 4">
    <name type="scientific">Andreprevotia lacus DSM 23236</name>
    <dbReference type="NCBI Taxonomy" id="1121001"/>
    <lineage>
        <taxon>Bacteria</taxon>
        <taxon>Pseudomonadati</taxon>
        <taxon>Pseudomonadota</taxon>
        <taxon>Betaproteobacteria</taxon>
        <taxon>Neisseriales</taxon>
        <taxon>Chitinibacteraceae</taxon>
        <taxon>Andreprevotia</taxon>
    </lineage>
</organism>
<keyword evidence="4" id="KW-1185">Reference proteome</keyword>
<evidence type="ECO:0000256" key="1">
    <source>
        <dbReference type="SAM" id="Phobius"/>
    </source>
</evidence>
<gene>
    <name evidence="3" type="ORF">SAMN02745857_02404</name>
</gene>
<dbReference type="Pfam" id="PF02405">
    <property type="entry name" value="MlaE"/>
    <property type="match status" value="1"/>
</dbReference>
<dbReference type="InterPro" id="IPR058548">
    <property type="entry name" value="MlaB-like_STAS"/>
</dbReference>